<keyword evidence="9" id="KW-0560">Oxidoreductase</keyword>
<evidence type="ECO:0000256" key="1">
    <source>
        <dbReference type="ARBA" id="ARBA00001231"/>
    </source>
</evidence>
<evidence type="ECO:0000256" key="7">
    <source>
        <dbReference type="ARBA" id="ARBA00022729"/>
    </source>
</evidence>
<dbReference type="InterPro" id="IPR001128">
    <property type="entry name" value="Cyt_P450"/>
</dbReference>
<dbReference type="HOGENOM" id="CLU_009784_0_0_1"/>
<dbReference type="EMBL" id="KL584718">
    <property type="protein sequence ID" value="KEQ70059.1"/>
    <property type="molecule type" value="Genomic_DNA"/>
</dbReference>
<evidence type="ECO:0000313" key="19">
    <source>
        <dbReference type="Proteomes" id="UP000027730"/>
    </source>
</evidence>
<evidence type="ECO:0000256" key="6">
    <source>
        <dbReference type="ARBA" id="ARBA00022723"/>
    </source>
</evidence>
<comment type="similarity">
    <text evidence="4">Belongs to the cytochrome P450 family.</text>
</comment>
<dbReference type="SUPFAM" id="SSF51445">
    <property type="entry name" value="(Trans)glycosidases"/>
    <property type="match status" value="1"/>
</dbReference>
<gene>
    <name evidence="18" type="ORF">M436DRAFT_54157</name>
</gene>
<proteinExistence type="inferred from homology"/>
<evidence type="ECO:0000256" key="13">
    <source>
        <dbReference type="ARBA" id="ARBA00023295"/>
    </source>
</evidence>
<evidence type="ECO:0000259" key="16">
    <source>
        <dbReference type="Pfam" id="PF00728"/>
    </source>
</evidence>
<evidence type="ECO:0000256" key="5">
    <source>
        <dbReference type="ARBA" id="ARBA00012663"/>
    </source>
</evidence>
<dbReference type="Gene3D" id="3.20.20.80">
    <property type="entry name" value="Glycosidases"/>
    <property type="match status" value="1"/>
</dbReference>
<dbReference type="SUPFAM" id="SSF55545">
    <property type="entry name" value="beta-N-acetylhexosaminidase-like domain"/>
    <property type="match status" value="1"/>
</dbReference>
<evidence type="ECO:0000256" key="12">
    <source>
        <dbReference type="ARBA" id="ARBA00023180"/>
    </source>
</evidence>
<evidence type="ECO:0000256" key="10">
    <source>
        <dbReference type="ARBA" id="ARBA00023004"/>
    </source>
</evidence>
<dbReference type="STRING" id="1043004.A0A074WET8"/>
<keyword evidence="19" id="KW-1185">Reference proteome</keyword>
<keyword evidence="11" id="KW-0503">Monooxygenase</keyword>
<organism evidence="18 19">
    <name type="scientific">Aureobasidium namibiae CBS 147.97</name>
    <dbReference type="NCBI Taxonomy" id="1043004"/>
    <lineage>
        <taxon>Eukaryota</taxon>
        <taxon>Fungi</taxon>
        <taxon>Dikarya</taxon>
        <taxon>Ascomycota</taxon>
        <taxon>Pezizomycotina</taxon>
        <taxon>Dothideomycetes</taxon>
        <taxon>Dothideomycetidae</taxon>
        <taxon>Dothideales</taxon>
        <taxon>Saccotheciaceae</taxon>
        <taxon>Aureobasidium</taxon>
    </lineage>
</organism>
<evidence type="ECO:0000256" key="3">
    <source>
        <dbReference type="ARBA" id="ARBA00006285"/>
    </source>
</evidence>
<comment type="cofactor">
    <cofactor evidence="2">
        <name>heme</name>
        <dbReference type="ChEBI" id="CHEBI:30413"/>
    </cofactor>
</comment>
<feature type="signal peptide" evidence="15">
    <location>
        <begin position="1"/>
        <end position="16"/>
    </location>
</feature>
<evidence type="ECO:0000256" key="2">
    <source>
        <dbReference type="ARBA" id="ARBA00001971"/>
    </source>
</evidence>
<dbReference type="Pfam" id="PF00728">
    <property type="entry name" value="Glyco_hydro_20"/>
    <property type="match status" value="1"/>
</dbReference>
<feature type="domain" description="Glycoside hydrolase family 20 catalytic" evidence="16">
    <location>
        <begin position="181"/>
        <end position="519"/>
    </location>
</feature>
<evidence type="ECO:0000256" key="14">
    <source>
        <dbReference type="PIRSR" id="PIRSR625705-1"/>
    </source>
</evidence>
<dbReference type="CDD" id="cd11063">
    <property type="entry name" value="CYP52"/>
    <property type="match status" value="1"/>
</dbReference>
<evidence type="ECO:0000256" key="8">
    <source>
        <dbReference type="ARBA" id="ARBA00022801"/>
    </source>
</evidence>
<accession>A0A074WET8</accession>
<keyword evidence="13" id="KW-0326">Glycosidase</keyword>
<feature type="chain" id="PRO_5001701391" description="beta-N-acetylhexosaminidase" evidence="15">
    <location>
        <begin position="17"/>
        <end position="1088"/>
    </location>
</feature>
<dbReference type="PANTHER" id="PTHR24287:SF5">
    <property type="entry name" value="P450, PUTATIVE (EUROFUNG)-RELATED"/>
    <property type="match status" value="1"/>
</dbReference>
<dbReference type="FunFam" id="3.20.20.80:FF:000063">
    <property type="entry name" value="Beta-hexosaminidase"/>
    <property type="match status" value="1"/>
</dbReference>
<dbReference type="RefSeq" id="XP_013424302.1">
    <property type="nucleotide sequence ID" value="XM_013568848.1"/>
</dbReference>
<dbReference type="SUPFAM" id="SSF48264">
    <property type="entry name" value="Cytochrome P450"/>
    <property type="match status" value="1"/>
</dbReference>
<dbReference type="GeneID" id="25411911"/>
<dbReference type="InterPro" id="IPR017972">
    <property type="entry name" value="Cyt_P450_CS"/>
</dbReference>
<dbReference type="InterPro" id="IPR047146">
    <property type="entry name" value="Cyt_P450_E_CYP52_fungi"/>
</dbReference>
<keyword evidence="6" id="KW-0479">Metal-binding</keyword>
<comment type="catalytic activity">
    <reaction evidence="1">
        <text>Hydrolysis of terminal non-reducing N-acetyl-D-hexosamine residues in N-acetyl-beta-D-hexosaminides.</text>
        <dbReference type="EC" id="3.2.1.52"/>
    </reaction>
</comment>
<protein>
    <recommendedName>
        <fullName evidence="5">beta-N-acetylhexosaminidase</fullName>
        <ecNumber evidence="5">3.2.1.52</ecNumber>
    </recommendedName>
</protein>
<comment type="similarity">
    <text evidence="3">Belongs to the glycosyl hydrolase 20 family.</text>
</comment>
<keyword evidence="7 15" id="KW-0732">Signal</keyword>
<evidence type="ECO:0000313" key="18">
    <source>
        <dbReference type="EMBL" id="KEQ70059.1"/>
    </source>
</evidence>
<feature type="active site" description="Proton donor" evidence="14">
    <location>
        <position position="342"/>
    </location>
</feature>
<dbReference type="PROSITE" id="PS00086">
    <property type="entry name" value="CYTOCHROME_P450"/>
    <property type="match status" value="1"/>
</dbReference>
<evidence type="ECO:0000256" key="15">
    <source>
        <dbReference type="SAM" id="SignalP"/>
    </source>
</evidence>
<dbReference type="GO" id="GO:0005506">
    <property type="term" value="F:iron ion binding"/>
    <property type="evidence" value="ECO:0007669"/>
    <property type="project" value="InterPro"/>
</dbReference>
<dbReference type="InterPro" id="IPR025705">
    <property type="entry name" value="Beta_hexosaminidase_sua/sub"/>
</dbReference>
<evidence type="ECO:0000256" key="9">
    <source>
        <dbReference type="ARBA" id="ARBA00023002"/>
    </source>
</evidence>
<dbReference type="InterPro" id="IPR036396">
    <property type="entry name" value="Cyt_P450_sf"/>
</dbReference>
<dbReference type="InterPro" id="IPR017853">
    <property type="entry name" value="GH"/>
</dbReference>
<dbReference type="InterPro" id="IPR029019">
    <property type="entry name" value="HEX_eukaryotic_N"/>
</dbReference>
<dbReference type="AlphaFoldDB" id="A0A074WET8"/>
<dbReference type="Gene3D" id="3.30.379.10">
    <property type="entry name" value="Chitobiase/beta-hexosaminidase domain 2-like"/>
    <property type="match status" value="1"/>
</dbReference>
<reference evidence="18 19" key="1">
    <citation type="journal article" date="2014" name="BMC Genomics">
        <title>Genome sequencing of four Aureobasidium pullulans varieties: biotechnological potential, stress tolerance, and description of new species.</title>
        <authorList>
            <person name="Gostin Ar C."/>
            <person name="Ohm R.A."/>
            <person name="Kogej T."/>
            <person name="Sonjak S."/>
            <person name="Turk M."/>
            <person name="Zajc J."/>
            <person name="Zalar P."/>
            <person name="Grube M."/>
            <person name="Sun H."/>
            <person name="Han J."/>
            <person name="Sharma A."/>
            <person name="Chiniquy J."/>
            <person name="Ngan C.Y."/>
            <person name="Lipzen A."/>
            <person name="Barry K."/>
            <person name="Grigoriev I.V."/>
            <person name="Gunde-Cimerman N."/>
        </authorList>
    </citation>
    <scope>NUCLEOTIDE SEQUENCE [LARGE SCALE GENOMIC DNA]</scope>
    <source>
        <strain evidence="18 19">CBS 147.97</strain>
    </source>
</reference>
<dbReference type="PANTHER" id="PTHR24287">
    <property type="entry name" value="P450, PUTATIVE (EUROFUNG)-RELATED"/>
    <property type="match status" value="1"/>
</dbReference>
<dbReference type="GO" id="GO:0016705">
    <property type="term" value="F:oxidoreductase activity, acting on paired donors, with incorporation or reduction of molecular oxygen"/>
    <property type="evidence" value="ECO:0007669"/>
    <property type="project" value="InterPro"/>
</dbReference>
<feature type="domain" description="Beta-hexosaminidase eukaryotic type N-terminal" evidence="17">
    <location>
        <begin position="17"/>
        <end position="157"/>
    </location>
</feature>
<dbReference type="Proteomes" id="UP000027730">
    <property type="component" value="Unassembled WGS sequence"/>
</dbReference>
<dbReference type="GO" id="GO:0004497">
    <property type="term" value="F:monooxygenase activity"/>
    <property type="evidence" value="ECO:0007669"/>
    <property type="project" value="UniProtKB-KW"/>
</dbReference>
<dbReference type="Gene3D" id="1.10.630.10">
    <property type="entry name" value="Cytochrome P450"/>
    <property type="match status" value="1"/>
</dbReference>
<dbReference type="GO" id="GO:0004563">
    <property type="term" value="F:beta-N-acetylhexosaminidase activity"/>
    <property type="evidence" value="ECO:0007669"/>
    <property type="project" value="UniProtKB-EC"/>
</dbReference>
<evidence type="ECO:0000259" key="17">
    <source>
        <dbReference type="Pfam" id="PF14845"/>
    </source>
</evidence>
<dbReference type="CDD" id="cd06562">
    <property type="entry name" value="GH20_HexA_HexB-like"/>
    <property type="match status" value="1"/>
</dbReference>
<dbReference type="EC" id="3.2.1.52" evidence="5"/>
<keyword evidence="8" id="KW-0378">Hydrolase</keyword>
<dbReference type="Pfam" id="PF00067">
    <property type="entry name" value="p450"/>
    <property type="match status" value="1"/>
</dbReference>
<evidence type="ECO:0000256" key="11">
    <source>
        <dbReference type="ARBA" id="ARBA00023033"/>
    </source>
</evidence>
<dbReference type="GO" id="GO:0020037">
    <property type="term" value="F:heme binding"/>
    <property type="evidence" value="ECO:0007669"/>
    <property type="project" value="InterPro"/>
</dbReference>
<keyword evidence="12" id="KW-0325">Glycoprotein</keyword>
<dbReference type="OrthoDB" id="428480at2759"/>
<dbReference type="Pfam" id="PF14845">
    <property type="entry name" value="Glycohydro_20b2"/>
    <property type="match status" value="1"/>
</dbReference>
<dbReference type="InterPro" id="IPR015883">
    <property type="entry name" value="Glyco_hydro_20_cat"/>
</dbReference>
<evidence type="ECO:0000256" key="4">
    <source>
        <dbReference type="ARBA" id="ARBA00010617"/>
    </source>
</evidence>
<name>A0A074WET8_9PEZI</name>
<dbReference type="GO" id="GO:0005975">
    <property type="term" value="P:carbohydrate metabolic process"/>
    <property type="evidence" value="ECO:0007669"/>
    <property type="project" value="InterPro"/>
</dbReference>
<dbReference type="PRINTS" id="PR00738">
    <property type="entry name" value="GLHYDRLASE20"/>
</dbReference>
<keyword evidence="10" id="KW-0408">Iron</keyword>
<dbReference type="InterPro" id="IPR029018">
    <property type="entry name" value="Hex-like_dom2"/>
</dbReference>
<sequence>MWSYLLLSLFVVQVLAVWPIPSNITTGEEVLFVDRRVKFIFNGAVQHGNYDRHNVSSQKVISTAIKTTSQTLFEQNFIPWKFHPRHSNFEPAINASCTYIKTVHLEQTEADPVNVTKPLAGEVDESYSLYIATDGQATITAATSVGIAHGLTTFTQLFYKHSSGAVYTTHAPVSITDAPKFQHRGLNMDVSRVWYAPTDITRMIDALAYNKFNRLHLHITDAQSWPIEIPALPMLAEKGSYREGLTYDPSTMAYIQDYGASRGVEVILEIDMPGHTSSIAYSYPELIAAFNEEDWSKYAAEPPSGTLKLNSSAVTEFLDTLFDDLLPRVLPYSSYFHTGGDEVNVNAYNLDDTVRSNDTAILQPLMQAFVDRAHAKVRAAGLTPIAWEEMLLTWNLTLGSDVVVQTWQSDEAVAQTVSKGHKALVGNYNYWYLDCGHGQWLDFYPDVSQTYYPYYDYCAPLHNWRMMYAYDPLNGVPGNLTHLVLGGEVHIWSEQTDPVNIDRQVWPRACAAAEVLWSGAKDENGQNRSQITASPRLSEMRERLVAKGIGAEPIQMPFCKIGCVGQLIATMAVNRSDASSSGHSPILLALGGIVLLLLAQHLFARIQEERKIRSLGTHAKTVHSWVPFGLGFIARTLRDQRNHNLLAGWYTTFADRSAVHPFTREIRTIGMRLVLTADEENIKAILATQFGDYGKGAQFNSEWHDFLGDSIFTTDGERWHASRQLLRPQFIKDRVSDLAVFEKHLEVLLPMLGGTKNSQTVDAMDLFFKFTLDASTAFLLGHSVNSLENPQDRFADAFATIQNVQSTIARVGPLNRFVPRKAFHASIKIMEEFMQPFIEETLQLTPEELEKKSKSDEGYNFLYALASFTRDRTVLRDQLAAVLLAGRDTTACTLSWLFSEISRRPDIVAKLRREIEEHVGMEDKPTYAHLKNMRYLTHVMNETLRLYPIVPFNVRVALKDTTLPRGGGPDGTQPIGVPANTPIGYSTLFLQHREDIYPPTSEKFPHYLSFEPDRWDRWTPKMWTYIPFNGGPRICIGQQFALTEVAYTTVRILQTYSRIECKMAERPKMKIDIVTQPAEPINLVFHKD</sequence>